<feature type="transmembrane region" description="Helical" evidence="1">
    <location>
        <begin position="151"/>
        <end position="172"/>
    </location>
</feature>
<feature type="transmembrane region" description="Helical" evidence="1">
    <location>
        <begin position="222"/>
        <end position="241"/>
    </location>
</feature>
<reference evidence="2" key="1">
    <citation type="submission" date="2015-06" db="EMBL/GenBank/DDBJ databases">
        <authorList>
            <person name="Joergensen T."/>
        </authorList>
    </citation>
    <scope>NUCLEOTIDE SEQUENCE</scope>
    <source>
        <plasmid evidence="2">pRGFK1071</plasmid>
    </source>
</reference>
<evidence type="ECO:0000256" key="1">
    <source>
        <dbReference type="SAM" id="Phobius"/>
    </source>
</evidence>
<keyword evidence="1" id="KW-0472">Membrane</keyword>
<dbReference type="EMBL" id="LN853652">
    <property type="protein sequence ID" value="CRY96372.1"/>
    <property type="molecule type" value="Genomic_DNA"/>
</dbReference>
<evidence type="ECO:0000313" key="2">
    <source>
        <dbReference type="EMBL" id="CRY96372.1"/>
    </source>
</evidence>
<keyword evidence="2" id="KW-0614">Plasmid</keyword>
<name>A0A0H5QKR8_9ZZZZ</name>
<geneLocation type="plasmid" evidence="2">
    <name>pRGFK1071</name>
</geneLocation>
<reference evidence="2" key="2">
    <citation type="submission" date="2015-07" db="EMBL/GenBank/DDBJ databases">
        <title>Plasmids, circular viruses and viroids from rat gut.</title>
        <authorList>
            <person name="Jorgensen T.J."/>
            <person name="Hansen M.A."/>
            <person name="Xu Z."/>
            <person name="Tabak M.A."/>
            <person name="Sorensen S.J."/>
            <person name="Hansen L.H."/>
        </authorList>
    </citation>
    <scope>NUCLEOTIDE SEQUENCE</scope>
    <source>
        <plasmid evidence="2">pRGFK1071</plasmid>
    </source>
</reference>
<sequence length="256" mass="26227">MGRLLLLGMIAGLIAGLLAFGVARVWGEPPVAAAIAIEEAQAAAEHVDDVAVGTEQPAAHTHGGEDELVSRPTQAGIGLFTGMIVFATALGGVFALVYAWAHGRLSDLSPLATAGAIAVLGYVSVTLVPGLKYAANPPAVGSPETIGMRTGLYFLMLAISIAGMVAAVVVARRVTDHRLGWLAGGATYAGIVVLAALILPAVREVPADFPAEVLQQFRTVSLLLNAILWGGTGLIFGWLVGRGTPSSMLSKATRTA</sequence>
<feature type="transmembrane region" description="Helical" evidence="1">
    <location>
        <begin position="111"/>
        <end position="131"/>
    </location>
</feature>
<dbReference type="AlphaFoldDB" id="A0A0H5QKR8"/>
<protein>
    <recommendedName>
        <fullName evidence="3">Cobalt transporter subunit CbtA</fullName>
    </recommendedName>
</protein>
<feature type="transmembrane region" description="Helical" evidence="1">
    <location>
        <begin position="77"/>
        <end position="99"/>
    </location>
</feature>
<dbReference type="InterPro" id="IPR012666">
    <property type="entry name" value="CbtA_put"/>
</dbReference>
<proteinExistence type="predicted"/>
<keyword evidence="1" id="KW-1133">Transmembrane helix</keyword>
<keyword evidence="1" id="KW-0812">Transmembrane</keyword>
<dbReference type="Pfam" id="PF09490">
    <property type="entry name" value="CbtA"/>
    <property type="match status" value="1"/>
</dbReference>
<evidence type="ECO:0008006" key="3">
    <source>
        <dbReference type="Google" id="ProtNLM"/>
    </source>
</evidence>
<accession>A0A0H5QKR8</accession>
<feature type="transmembrane region" description="Helical" evidence="1">
    <location>
        <begin position="179"/>
        <end position="202"/>
    </location>
</feature>
<organism evidence="2">
    <name type="scientific">uncultured prokaryote</name>
    <dbReference type="NCBI Taxonomy" id="198431"/>
    <lineage>
        <taxon>unclassified sequences</taxon>
        <taxon>environmental samples</taxon>
    </lineage>
</organism>